<proteinExistence type="predicted"/>
<evidence type="ECO:0000313" key="1">
    <source>
        <dbReference type="EMBL" id="OGE40280.1"/>
    </source>
</evidence>
<reference evidence="1 2" key="1">
    <citation type="journal article" date="2016" name="Nat. Commun.">
        <title>Thousands of microbial genomes shed light on interconnected biogeochemical processes in an aquifer system.</title>
        <authorList>
            <person name="Anantharaman K."/>
            <person name="Brown C.T."/>
            <person name="Hug L.A."/>
            <person name="Sharon I."/>
            <person name="Castelle C.J."/>
            <person name="Probst A.J."/>
            <person name="Thomas B.C."/>
            <person name="Singh A."/>
            <person name="Wilkins M.J."/>
            <person name="Karaoz U."/>
            <person name="Brodie E.L."/>
            <person name="Williams K.H."/>
            <person name="Hubbard S.S."/>
            <person name="Banfield J.F."/>
        </authorList>
    </citation>
    <scope>NUCLEOTIDE SEQUENCE [LARGE SCALE GENOMIC DNA]</scope>
</reference>
<gene>
    <name evidence="1" type="ORF">A3D25_05385</name>
</gene>
<dbReference type="PROSITE" id="PS51318">
    <property type="entry name" value="TAT"/>
    <property type="match status" value="1"/>
</dbReference>
<dbReference type="PROSITE" id="PS51257">
    <property type="entry name" value="PROKAR_LIPOPROTEIN"/>
    <property type="match status" value="1"/>
</dbReference>
<dbReference type="InterPro" id="IPR006311">
    <property type="entry name" value="TAT_signal"/>
</dbReference>
<protein>
    <submittedName>
        <fullName evidence="1">Uncharacterized protein</fullName>
    </submittedName>
</protein>
<dbReference type="AlphaFoldDB" id="A0A1F5KHJ1"/>
<dbReference type="EMBL" id="MFDD01000013">
    <property type="protein sequence ID" value="OGE40280.1"/>
    <property type="molecule type" value="Genomic_DNA"/>
</dbReference>
<evidence type="ECO:0000313" key="2">
    <source>
        <dbReference type="Proteomes" id="UP000177328"/>
    </source>
</evidence>
<sequence>MEIHSRGLTRRGATGLLAMAGGAALAGCHEASFFDGANAEPYRTAPDTRNTVITRDFRTAPVADYVWRPPFSDTNWKALSAGLTRFEGAAHVNDFWQGNLTLMTDRDLTDPEKGRKWLAFAETIEGRYPLFVEAPAEARTAREVLGERGLNQRDWHRATLRFPISRPVPLLRLGRALNDWIEAHRGLRLYLVQSDPANKTEVPATRRIIQVH</sequence>
<accession>A0A1F5KHJ1</accession>
<organism evidence="1 2">
    <name type="scientific">Candidatus Daviesbacteria bacterium RIFCSPHIGHO2_02_FULL_43_12</name>
    <dbReference type="NCBI Taxonomy" id="1797776"/>
    <lineage>
        <taxon>Bacteria</taxon>
        <taxon>Candidatus Daviesiibacteriota</taxon>
    </lineage>
</organism>
<name>A0A1F5KHJ1_9BACT</name>
<comment type="caution">
    <text evidence="1">The sequence shown here is derived from an EMBL/GenBank/DDBJ whole genome shotgun (WGS) entry which is preliminary data.</text>
</comment>
<dbReference type="Proteomes" id="UP000177328">
    <property type="component" value="Unassembled WGS sequence"/>
</dbReference>